<reference evidence="2 3" key="1">
    <citation type="submission" date="2018-12" db="EMBL/GenBank/DDBJ databases">
        <authorList>
            <person name="Li K."/>
        </authorList>
    </citation>
    <scope>NUCLEOTIDE SEQUENCE [LARGE SCALE GENOMIC DNA]</scope>
    <source>
        <strain evidence="3">CR22</strain>
    </source>
</reference>
<dbReference type="InterPro" id="IPR036779">
    <property type="entry name" value="LysM_dom_sf"/>
</dbReference>
<evidence type="ECO:0000313" key="3">
    <source>
        <dbReference type="Proteomes" id="UP000280197"/>
    </source>
</evidence>
<dbReference type="Proteomes" id="UP000280197">
    <property type="component" value="Chromosome"/>
</dbReference>
<dbReference type="AlphaFoldDB" id="A0A3Q9BXM0"/>
<feature type="domain" description="LysM" evidence="1">
    <location>
        <begin position="155"/>
        <end position="202"/>
    </location>
</feature>
<dbReference type="KEGG" id="saqu:EJC51_07020"/>
<dbReference type="InterPro" id="IPR045361">
    <property type="entry name" value="CIS_tube_prot_N"/>
</dbReference>
<dbReference type="InterPro" id="IPR018392">
    <property type="entry name" value="LysM"/>
</dbReference>
<dbReference type="Gene3D" id="3.10.350.10">
    <property type="entry name" value="LysM domain"/>
    <property type="match status" value="1"/>
</dbReference>
<gene>
    <name evidence="2" type="ORF">EJC51_07020</name>
</gene>
<keyword evidence="3" id="KW-1185">Reference proteome</keyword>
<proteinExistence type="predicted"/>
<dbReference type="EMBL" id="CP034463">
    <property type="protein sequence ID" value="AZP15877.1"/>
    <property type="molecule type" value="Genomic_DNA"/>
</dbReference>
<sequence length="205" mass="23220">MAAQLAKALIVDTRTGERTPVMYNPDEYRIEQGNELAEIGIPGLAAPPVQYVRGRVRTLTMELFFDTYEQQEDVRTYTRRLVRLLDPAPRTFAPPVLLFVMGRFAFRCVLASVDQRFTMFLPDGTPVRARLSVAFREYTEVELETQRGFFAGPPTLHNITAKDTLAGLAAEYLGDPARWREIADANRLTDPLRLPPGRPLVIPER</sequence>
<evidence type="ECO:0000313" key="2">
    <source>
        <dbReference type="EMBL" id="AZP15877.1"/>
    </source>
</evidence>
<dbReference type="RefSeq" id="WP_126270245.1">
    <property type="nucleotide sequence ID" value="NZ_CP034463.1"/>
</dbReference>
<evidence type="ECO:0000259" key="1">
    <source>
        <dbReference type="PROSITE" id="PS51782"/>
    </source>
</evidence>
<organism evidence="2 3">
    <name type="scientific">Streptomyces aquilus</name>
    <dbReference type="NCBI Taxonomy" id="2548456"/>
    <lineage>
        <taxon>Bacteria</taxon>
        <taxon>Bacillati</taxon>
        <taxon>Actinomycetota</taxon>
        <taxon>Actinomycetes</taxon>
        <taxon>Kitasatosporales</taxon>
        <taxon>Streptomycetaceae</taxon>
        <taxon>Streptomyces</taxon>
    </lineage>
</organism>
<protein>
    <submittedName>
        <fullName evidence="2">LysM peptidoglycan-binding domain-containing protein</fullName>
    </submittedName>
</protein>
<name>A0A3Q9BXM0_9ACTN</name>
<dbReference type="Pfam" id="PF01476">
    <property type="entry name" value="LysM"/>
    <property type="match status" value="1"/>
</dbReference>
<dbReference type="PROSITE" id="PS51782">
    <property type="entry name" value="LYSM"/>
    <property type="match status" value="1"/>
</dbReference>
<dbReference type="Pfam" id="PF19266">
    <property type="entry name" value="CIS_tube"/>
    <property type="match status" value="1"/>
</dbReference>
<accession>A0A3Q9BXM0</accession>